<protein>
    <submittedName>
        <fullName evidence="7">DNA-binding SARP family transcriptional activator/Tfp pilus assembly protein PilF</fullName>
    </submittedName>
</protein>
<dbReference type="PROSITE" id="PS51755">
    <property type="entry name" value="OMPR_PHOB"/>
    <property type="match status" value="1"/>
</dbReference>
<proteinExistence type="inferred from homology"/>
<dbReference type="SMART" id="SM01043">
    <property type="entry name" value="BTAD"/>
    <property type="match status" value="1"/>
</dbReference>
<dbReference type="SUPFAM" id="SSF48452">
    <property type="entry name" value="TPR-like"/>
    <property type="match status" value="4"/>
</dbReference>
<dbReference type="SUPFAM" id="SSF52540">
    <property type="entry name" value="P-loop containing nucleoside triphosphate hydrolases"/>
    <property type="match status" value="1"/>
</dbReference>
<gene>
    <name evidence="7" type="ORF">JOF53_007454</name>
</gene>
<dbReference type="Gene3D" id="3.40.50.300">
    <property type="entry name" value="P-loop containing nucleotide triphosphate hydrolases"/>
    <property type="match status" value="1"/>
</dbReference>
<dbReference type="SMART" id="SM00028">
    <property type="entry name" value="TPR"/>
    <property type="match status" value="9"/>
</dbReference>
<evidence type="ECO:0000313" key="8">
    <source>
        <dbReference type="Proteomes" id="UP001519363"/>
    </source>
</evidence>
<evidence type="ECO:0000256" key="2">
    <source>
        <dbReference type="ARBA" id="ARBA00023015"/>
    </source>
</evidence>
<dbReference type="CDD" id="cd15831">
    <property type="entry name" value="BTAD"/>
    <property type="match status" value="1"/>
</dbReference>
<dbReference type="InterPro" id="IPR016032">
    <property type="entry name" value="Sig_transdc_resp-reg_C-effctor"/>
</dbReference>
<dbReference type="InterPro" id="IPR051677">
    <property type="entry name" value="AfsR-DnrI-RedD_regulator"/>
</dbReference>
<dbReference type="InterPro" id="IPR036388">
    <property type="entry name" value="WH-like_DNA-bd_sf"/>
</dbReference>
<evidence type="ECO:0000259" key="6">
    <source>
        <dbReference type="PROSITE" id="PS51755"/>
    </source>
</evidence>
<evidence type="ECO:0000256" key="4">
    <source>
        <dbReference type="ARBA" id="ARBA00023163"/>
    </source>
</evidence>
<dbReference type="Pfam" id="PF13374">
    <property type="entry name" value="TPR_10"/>
    <property type="match status" value="1"/>
</dbReference>
<feature type="DNA-binding region" description="OmpR/PhoB-type" evidence="5">
    <location>
        <begin position="1"/>
        <end position="89"/>
    </location>
</feature>
<dbReference type="GO" id="GO:0003677">
    <property type="term" value="F:DNA binding"/>
    <property type="evidence" value="ECO:0007669"/>
    <property type="project" value="UniProtKB-KW"/>
</dbReference>
<dbReference type="PANTHER" id="PTHR35807:SF1">
    <property type="entry name" value="TRANSCRIPTIONAL REGULATOR REDD"/>
    <property type="match status" value="1"/>
</dbReference>
<sequence length="1068" mass="114747">MLGTVSVEVDGRPVPLGGAKPRTLLAALLARSGGAVGPAQLVDLIWRSRPPASARAIVQTYASTLRGALRKAGVPDLLVSDEAGYRVVLGGARYDLPEFEDAVLTARERLAEREFEQAAELLREALGLWHGPAFAGLGDGFLRAEAERLDELRLAAVELRCTADLECGRYERLVPELRGLTAEYPLREPFWALLMLALARSGQQSAALAAYEQIRSALREEFGSDPGPQLLEAYEVVLHDEPRPATSSAEVPMQLPADLASFAGRTEDLAALDGQLPEAGASAPRAIVVVGPGGIGKTALAVRWAHRVRDRFPDGQLFVDLRGYDPVSPVSTEQALTGFLRSLGVSAQRVPVTLEEQVALYRSLLVGKRVLVVLDNAAGAGQVRPLLPTGPGCLALVTSRGDLRSLAVLNDARVRYLEVLSPADSLDLLAELCGPAAVAAEPEDARRLAALCGHLPLALRIAAANLHGRRHTRISDYVAALREDRLAELAIDDDPAVAVQATFHLSYQALDPATRQVFRLLGLAPGPDFSQAAAVAMAGVPGVPRSLDRLVSASLLSRGAGGRYQFHDLIRDFAADRARAEDGPAELRAAETRLYDHYLGTASAGTALFYAGVRRLRETPTAVVTPFADGEAALRWLDEERVNLVAAAERAAAVPETRHYSGWLADVLRGYFSGRGYAADGLALSTAALAAARESGDAQAEVAVHALRALIFYNLSDYEGSIAEQELALAANERDPNPVAELECLHHLGRTYAQLGVPREAMAHHERALAIATAIGDELIEAREVNYVGVAHLSLGNIDEATRCHTRALEIARRLDDKTVRLRTLNGLGLAHWTAGRLAEAAACHRECVDLCRSWGLAHNYVAAVVCLAETCCDLGRYEEAAALARDALERGQRIRERRHEASALEIHATVRRRLGHYEESIRGYTEALALASEIKFRYGEASILIGLSAAHRAVGQPAEAADCARQALAKMHETDMRVLEIAGMTELAACHLDLGELAEATGLVETALELAVKSGQRLSEARTLGVLGRIRHTEGEVEAAAEHWRAALELFTEIGAPEAEEIARLLG</sequence>
<keyword evidence="4" id="KW-0804">Transcription</keyword>
<dbReference type="Gene3D" id="1.25.40.10">
    <property type="entry name" value="Tetratricopeptide repeat domain"/>
    <property type="match status" value="4"/>
</dbReference>
<evidence type="ECO:0000313" key="7">
    <source>
        <dbReference type="EMBL" id="MBP2478582.1"/>
    </source>
</evidence>
<accession>A0ABS5APT6</accession>
<comment type="caution">
    <text evidence="7">The sequence shown here is derived from an EMBL/GenBank/DDBJ whole genome shotgun (WGS) entry which is preliminary data.</text>
</comment>
<keyword evidence="8" id="KW-1185">Reference proteome</keyword>
<feature type="domain" description="OmpR/PhoB-type" evidence="6">
    <location>
        <begin position="1"/>
        <end position="89"/>
    </location>
</feature>
<dbReference type="InterPro" id="IPR005158">
    <property type="entry name" value="BTAD"/>
</dbReference>
<dbReference type="RefSeq" id="WP_086789691.1">
    <property type="nucleotide sequence ID" value="NZ_JAGIOO010000001.1"/>
</dbReference>
<evidence type="ECO:0000256" key="5">
    <source>
        <dbReference type="PROSITE-ProRule" id="PRU01091"/>
    </source>
</evidence>
<dbReference type="Pfam" id="PF13424">
    <property type="entry name" value="TPR_12"/>
    <property type="match status" value="3"/>
</dbReference>
<dbReference type="SMART" id="SM00862">
    <property type="entry name" value="Trans_reg_C"/>
    <property type="match status" value="1"/>
</dbReference>
<dbReference type="Pfam" id="PF03704">
    <property type="entry name" value="BTAD"/>
    <property type="match status" value="1"/>
</dbReference>
<dbReference type="Gene3D" id="1.10.10.10">
    <property type="entry name" value="Winged helix-like DNA-binding domain superfamily/Winged helix DNA-binding domain"/>
    <property type="match status" value="1"/>
</dbReference>
<dbReference type="InterPro" id="IPR001867">
    <property type="entry name" value="OmpR/PhoB-type_DNA-bd"/>
</dbReference>
<dbReference type="PRINTS" id="PR00364">
    <property type="entry name" value="DISEASERSIST"/>
</dbReference>
<dbReference type="PANTHER" id="PTHR35807">
    <property type="entry name" value="TRANSCRIPTIONAL REGULATOR REDD-RELATED"/>
    <property type="match status" value="1"/>
</dbReference>
<dbReference type="Proteomes" id="UP001519363">
    <property type="component" value="Unassembled WGS sequence"/>
</dbReference>
<dbReference type="EMBL" id="JAGIOO010000001">
    <property type="protein sequence ID" value="MBP2478582.1"/>
    <property type="molecule type" value="Genomic_DNA"/>
</dbReference>
<dbReference type="InterPro" id="IPR027417">
    <property type="entry name" value="P-loop_NTPase"/>
</dbReference>
<dbReference type="InterPro" id="IPR019734">
    <property type="entry name" value="TPR_rpt"/>
</dbReference>
<evidence type="ECO:0000256" key="1">
    <source>
        <dbReference type="ARBA" id="ARBA00005820"/>
    </source>
</evidence>
<evidence type="ECO:0000256" key="3">
    <source>
        <dbReference type="ARBA" id="ARBA00023125"/>
    </source>
</evidence>
<name>A0ABS5APT6_9PSEU</name>
<organism evidence="7 8">
    <name type="scientific">Crossiella equi</name>
    <dbReference type="NCBI Taxonomy" id="130796"/>
    <lineage>
        <taxon>Bacteria</taxon>
        <taxon>Bacillati</taxon>
        <taxon>Actinomycetota</taxon>
        <taxon>Actinomycetes</taxon>
        <taxon>Pseudonocardiales</taxon>
        <taxon>Pseudonocardiaceae</taxon>
        <taxon>Crossiella</taxon>
    </lineage>
</organism>
<dbReference type="SUPFAM" id="SSF46894">
    <property type="entry name" value="C-terminal effector domain of the bipartite response regulators"/>
    <property type="match status" value="1"/>
</dbReference>
<keyword evidence="2" id="KW-0805">Transcription regulation</keyword>
<reference evidence="7 8" key="1">
    <citation type="submission" date="2021-03" db="EMBL/GenBank/DDBJ databases">
        <title>Sequencing the genomes of 1000 actinobacteria strains.</title>
        <authorList>
            <person name="Klenk H.-P."/>
        </authorList>
    </citation>
    <scope>NUCLEOTIDE SEQUENCE [LARGE SCALE GENOMIC DNA]</scope>
    <source>
        <strain evidence="7 8">DSM 44580</strain>
    </source>
</reference>
<keyword evidence="3 5" id="KW-0238">DNA-binding</keyword>
<dbReference type="InterPro" id="IPR011990">
    <property type="entry name" value="TPR-like_helical_dom_sf"/>
</dbReference>
<comment type="similarity">
    <text evidence="1">Belongs to the AfsR/DnrI/RedD regulatory family.</text>
</comment>